<keyword evidence="1" id="KW-0238">DNA-binding</keyword>
<dbReference type="EMBL" id="JDRX01000030">
    <property type="protein sequence ID" value="KGN00755.1"/>
    <property type="molecule type" value="Genomic_DNA"/>
</dbReference>
<dbReference type="Gene3D" id="1.10.260.40">
    <property type="entry name" value="lambda repressor-like DNA-binding domains"/>
    <property type="match status" value="1"/>
</dbReference>
<dbReference type="SMART" id="SM00530">
    <property type="entry name" value="HTH_XRE"/>
    <property type="match status" value="1"/>
</dbReference>
<evidence type="ECO:0000313" key="4">
    <source>
        <dbReference type="Proteomes" id="UP000030016"/>
    </source>
</evidence>
<dbReference type="GO" id="GO:0005829">
    <property type="term" value="C:cytosol"/>
    <property type="evidence" value="ECO:0007669"/>
    <property type="project" value="TreeGrafter"/>
</dbReference>
<dbReference type="PROSITE" id="PS50943">
    <property type="entry name" value="HTH_CROC1"/>
    <property type="match status" value="1"/>
</dbReference>
<proteinExistence type="predicted"/>
<organism evidence="3 4">
    <name type="scientific">Clostridium novyi A str. 4570</name>
    <dbReference type="NCBI Taxonomy" id="1444290"/>
    <lineage>
        <taxon>Bacteria</taxon>
        <taxon>Bacillati</taxon>
        <taxon>Bacillota</taxon>
        <taxon>Clostridia</taxon>
        <taxon>Eubacteriales</taxon>
        <taxon>Clostridiaceae</taxon>
        <taxon>Clostridium</taxon>
    </lineage>
</organism>
<comment type="caution">
    <text evidence="3">The sequence shown here is derived from an EMBL/GenBank/DDBJ whole genome shotgun (WGS) entry which is preliminary data.</text>
</comment>
<dbReference type="AlphaFoldDB" id="A0AA88ZME3"/>
<evidence type="ECO:0000256" key="1">
    <source>
        <dbReference type="ARBA" id="ARBA00023125"/>
    </source>
</evidence>
<dbReference type="Proteomes" id="UP000030016">
    <property type="component" value="Unassembled WGS sequence"/>
</dbReference>
<feature type="domain" description="HTH cro/C1-type" evidence="2">
    <location>
        <begin position="10"/>
        <end position="64"/>
    </location>
</feature>
<protein>
    <recommendedName>
        <fullName evidence="2">HTH cro/C1-type domain-containing protein</fullName>
    </recommendedName>
</protein>
<dbReference type="GO" id="GO:0003677">
    <property type="term" value="F:DNA binding"/>
    <property type="evidence" value="ECO:0007669"/>
    <property type="project" value="UniProtKB-KW"/>
</dbReference>
<dbReference type="Pfam" id="PF01381">
    <property type="entry name" value="HTH_3"/>
    <property type="match status" value="1"/>
</dbReference>
<dbReference type="InterPro" id="IPR050807">
    <property type="entry name" value="TransReg_Diox_bact_type"/>
</dbReference>
<dbReference type="SUPFAM" id="SSF47413">
    <property type="entry name" value="lambda repressor-like DNA-binding domains"/>
    <property type="match status" value="1"/>
</dbReference>
<dbReference type="GO" id="GO:0003700">
    <property type="term" value="F:DNA-binding transcription factor activity"/>
    <property type="evidence" value="ECO:0007669"/>
    <property type="project" value="TreeGrafter"/>
</dbReference>
<evidence type="ECO:0000259" key="2">
    <source>
        <dbReference type="PROSITE" id="PS50943"/>
    </source>
</evidence>
<gene>
    <name evidence="3" type="ORF">Z969_09550</name>
</gene>
<sequence length="68" mass="7989">MEGETMVIKIKEIRKKKNISQYKLADLMGLNQSQISKIENNKRNLKADELRKIAQILEVPVQELFFNE</sequence>
<reference evidence="3 4" key="1">
    <citation type="submission" date="2014-01" db="EMBL/GenBank/DDBJ databases">
        <title>Plasmidome dynamics in the species complex Clostridium novyi sensu lato converts strains of independent lineages into distinctly different pathogens.</title>
        <authorList>
            <person name="Skarin H."/>
            <person name="Segerman B."/>
        </authorList>
    </citation>
    <scope>NUCLEOTIDE SEQUENCE [LARGE SCALE GENOMIC DNA]</scope>
    <source>
        <strain evidence="3 4">4570</strain>
    </source>
</reference>
<evidence type="ECO:0000313" key="3">
    <source>
        <dbReference type="EMBL" id="KGN00755.1"/>
    </source>
</evidence>
<name>A0AA88ZME3_CLONO</name>
<dbReference type="PANTHER" id="PTHR46797">
    <property type="entry name" value="HTH-TYPE TRANSCRIPTIONAL REGULATOR"/>
    <property type="match status" value="1"/>
</dbReference>
<dbReference type="CDD" id="cd00093">
    <property type="entry name" value="HTH_XRE"/>
    <property type="match status" value="1"/>
</dbReference>
<dbReference type="InterPro" id="IPR001387">
    <property type="entry name" value="Cro/C1-type_HTH"/>
</dbReference>
<accession>A0AA88ZME3</accession>
<dbReference type="InterPro" id="IPR010982">
    <property type="entry name" value="Lambda_DNA-bd_dom_sf"/>
</dbReference>
<dbReference type="PANTHER" id="PTHR46797:SF1">
    <property type="entry name" value="METHYLPHOSPHONATE SYNTHASE"/>
    <property type="match status" value="1"/>
</dbReference>